<evidence type="ECO:0000313" key="2">
    <source>
        <dbReference type="Proteomes" id="UP001601059"/>
    </source>
</evidence>
<accession>A0ABW6KA09</accession>
<keyword evidence="2" id="KW-1185">Reference proteome</keyword>
<comment type="caution">
    <text evidence="1">The sequence shown here is derived from an EMBL/GenBank/DDBJ whole genome shotgun (WGS) entry which is preliminary data.</text>
</comment>
<name>A0ABW6KA09_9BACI</name>
<dbReference type="EMBL" id="JBIACK010000004">
    <property type="protein sequence ID" value="MFE8701035.1"/>
    <property type="molecule type" value="Genomic_DNA"/>
</dbReference>
<reference evidence="1 2" key="1">
    <citation type="submission" date="2024-08" db="EMBL/GenBank/DDBJ databases">
        <title>Two novel Cytobacillus novel species.</title>
        <authorList>
            <person name="Liu G."/>
        </authorList>
    </citation>
    <scope>NUCLEOTIDE SEQUENCE [LARGE SCALE GENOMIC DNA]</scope>
    <source>
        <strain evidence="1 2">FJAT-54145</strain>
    </source>
</reference>
<dbReference type="Proteomes" id="UP001601059">
    <property type="component" value="Unassembled WGS sequence"/>
</dbReference>
<evidence type="ECO:0000313" key="1">
    <source>
        <dbReference type="EMBL" id="MFE8701035.1"/>
    </source>
</evidence>
<proteinExistence type="predicted"/>
<sequence length="59" mass="7138">MKRYTCECCGFESSQYKKRFVGHVRVEIKSVKACKKCNWFLTDDEEEKKQVMELYHLKV</sequence>
<organism evidence="1 2">
    <name type="scientific">Cytobacillus spartinae</name>
    <dbReference type="NCBI Taxonomy" id="3299023"/>
    <lineage>
        <taxon>Bacteria</taxon>
        <taxon>Bacillati</taxon>
        <taxon>Bacillota</taxon>
        <taxon>Bacilli</taxon>
        <taxon>Bacillales</taxon>
        <taxon>Bacillaceae</taxon>
        <taxon>Cytobacillus</taxon>
    </lineage>
</organism>
<gene>
    <name evidence="1" type="ORF">ACFYKX_10440</name>
</gene>
<protein>
    <submittedName>
        <fullName evidence="1">Uncharacterized protein</fullName>
    </submittedName>
</protein>
<dbReference type="RefSeq" id="WP_389360797.1">
    <property type="nucleotide sequence ID" value="NZ_JBIACK010000004.1"/>
</dbReference>